<evidence type="ECO:0000256" key="1">
    <source>
        <dbReference type="ARBA" id="ARBA00004651"/>
    </source>
</evidence>
<feature type="transmembrane region" description="Helical" evidence="8">
    <location>
        <begin position="54"/>
        <end position="72"/>
    </location>
</feature>
<dbReference type="InterPro" id="IPR002781">
    <property type="entry name" value="TM_pro_TauE-like"/>
</dbReference>
<keyword evidence="4 8" id="KW-1003">Cell membrane</keyword>
<proteinExistence type="inferred from homology"/>
<comment type="subcellular location">
    <subcellularLocation>
        <location evidence="1 8">Cell membrane</location>
        <topology evidence="1 8">Multi-pass membrane protein</topology>
    </subcellularLocation>
</comment>
<comment type="similarity">
    <text evidence="2 8">Belongs to the 4-toluene sulfonate uptake permease (TSUP) (TC 2.A.102) family.</text>
</comment>
<dbReference type="Pfam" id="PF01925">
    <property type="entry name" value="TauE"/>
    <property type="match status" value="1"/>
</dbReference>
<feature type="transmembrane region" description="Helical" evidence="8">
    <location>
        <begin position="209"/>
        <end position="227"/>
    </location>
</feature>
<evidence type="ECO:0000256" key="3">
    <source>
        <dbReference type="ARBA" id="ARBA00022448"/>
    </source>
</evidence>
<keyword evidence="10" id="KW-1185">Reference proteome</keyword>
<dbReference type="GO" id="GO:0005886">
    <property type="term" value="C:plasma membrane"/>
    <property type="evidence" value="ECO:0007669"/>
    <property type="project" value="UniProtKB-SubCell"/>
</dbReference>
<dbReference type="PANTHER" id="PTHR30269:SF23">
    <property type="entry name" value="MEMBRANE TRANSPORTER PROTEIN YDHB-RELATED"/>
    <property type="match status" value="1"/>
</dbReference>
<evidence type="ECO:0000256" key="7">
    <source>
        <dbReference type="ARBA" id="ARBA00023136"/>
    </source>
</evidence>
<dbReference type="PANTHER" id="PTHR30269">
    <property type="entry name" value="TRANSMEMBRANE PROTEIN YFCA"/>
    <property type="match status" value="1"/>
</dbReference>
<feature type="transmembrane region" description="Helical" evidence="8">
    <location>
        <begin position="84"/>
        <end position="101"/>
    </location>
</feature>
<keyword evidence="7 8" id="KW-0472">Membrane</keyword>
<evidence type="ECO:0000313" key="10">
    <source>
        <dbReference type="Proteomes" id="UP000501812"/>
    </source>
</evidence>
<keyword evidence="3" id="KW-0813">Transport</keyword>
<feature type="transmembrane region" description="Helical" evidence="8">
    <location>
        <begin position="121"/>
        <end position="142"/>
    </location>
</feature>
<evidence type="ECO:0000256" key="2">
    <source>
        <dbReference type="ARBA" id="ARBA00009142"/>
    </source>
</evidence>
<dbReference type="Proteomes" id="UP000501812">
    <property type="component" value="Chromosome"/>
</dbReference>
<dbReference type="KEGG" id="luo:HHL09_17720"/>
<dbReference type="AlphaFoldDB" id="A0A858RS89"/>
<feature type="transmembrane region" description="Helical" evidence="8">
    <location>
        <begin position="20"/>
        <end position="42"/>
    </location>
</feature>
<sequence length="254" mass="27335">MSKAGFSGISLISVFIMAELYGVVPSTGIVLPLLIFADVAVYPAFKKYGSWKPVWSLLPATVAGLAIGWWLLGVITSEPTARRVIGGCILGMVLLQALRIWKPALSDRLAHSRSFGSAAGVAGGITTMLANAAGPVIQLYLLSRRLPKMELLGIGARFFLLVNIMKLPLSGSLNLITPVTLMDNAKCVPGVVAGILIGKWLIQRVSQRVFEWMVISFAVLAAGRLLFFTPDQHRSRPAAVIQLLPVLESEQGEE</sequence>
<dbReference type="InterPro" id="IPR052017">
    <property type="entry name" value="TSUP"/>
</dbReference>
<feature type="transmembrane region" description="Helical" evidence="8">
    <location>
        <begin position="154"/>
        <end position="176"/>
    </location>
</feature>
<organism evidence="9 10">
    <name type="scientific">Luteolibacter luteus</name>
    <dbReference type="NCBI Taxonomy" id="2728835"/>
    <lineage>
        <taxon>Bacteria</taxon>
        <taxon>Pseudomonadati</taxon>
        <taxon>Verrucomicrobiota</taxon>
        <taxon>Verrucomicrobiia</taxon>
        <taxon>Verrucomicrobiales</taxon>
        <taxon>Verrucomicrobiaceae</taxon>
        <taxon>Luteolibacter</taxon>
    </lineage>
</organism>
<dbReference type="EMBL" id="CP051774">
    <property type="protein sequence ID" value="QJE99308.1"/>
    <property type="molecule type" value="Genomic_DNA"/>
</dbReference>
<evidence type="ECO:0000256" key="6">
    <source>
        <dbReference type="ARBA" id="ARBA00022989"/>
    </source>
</evidence>
<evidence type="ECO:0000256" key="4">
    <source>
        <dbReference type="ARBA" id="ARBA00022475"/>
    </source>
</evidence>
<keyword evidence="6 8" id="KW-1133">Transmembrane helix</keyword>
<accession>A0A858RS89</accession>
<evidence type="ECO:0000256" key="5">
    <source>
        <dbReference type="ARBA" id="ARBA00022692"/>
    </source>
</evidence>
<protein>
    <recommendedName>
        <fullName evidence="8">Probable membrane transporter protein</fullName>
    </recommendedName>
</protein>
<evidence type="ECO:0000313" key="9">
    <source>
        <dbReference type="EMBL" id="QJE99308.1"/>
    </source>
</evidence>
<keyword evidence="5 8" id="KW-0812">Transmembrane</keyword>
<reference evidence="9 10" key="1">
    <citation type="submission" date="2020-04" db="EMBL/GenBank/DDBJ databases">
        <title>Luteolibacter sp. G-1-1-1 isolated from soil.</title>
        <authorList>
            <person name="Dahal R.H."/>
        </authorList>
    </citation>
    <scope>NUCLEOTIDE SEQUENCE [LARGE SCALE GENOMIC DNA]</scope>
    <source>
        <strain evidence="9 10">G-1-1-1</strain>
    </source>
</reference>
<evidence type="ECO:0000256" key="8">
    <source>
        <dbReference type="RuleBase" id="RU363041"/>
    </source>
</evidence>
<name>A0A858RS89_9BACT</name>
<gene>
    <name evidence="9" type="ORF">HHL09_17720</name>
</gene>